<organism evidence="2 3">
    <name type="scientific">Flavobacterium johnsoniae</name>
    <name type="common">Cytophaga johnsonae</name>
    <dbReference type="NCBI Taxonomy" id="986"/>
    <lineage>
        <taxon>Bacteria</taxon>
        <taxon>Pseudomonadati</taxon>
        <taxon>Bacteroidota</taxon>
        <taxon>Flavobacteriia</taxon>
        <taxon>Flavobacteriales</taxon>
        <taxon>Flavobacteriaceae</taxon>
        <taxon>Flavobacterium</taxon>
    </lineage>
</organism>
<comment type="similarity">
    <text evidence="1">Belongs to the transferase hexapeptide repeat family.</text>
</comment>
<dbReference type="InterPro" id="IPR001451">
    <property type="entry name" value="Hexapep"/>
</dbReference>
<dbReference type="SUPFAM" id="SSF51161">
    <property type="entry name" value="Trimeric LpxA-like enzymes"/>
    <property type="match status" value="1"/>
</dbReference>
<dbReference type="Pfam" id="PF00132">
    <property type="entry name" value="Hexapep"/>
    <property type="match status" value="1"/>
</dbReference>
<dbReference type="EMBL" id="MLFK01000002">
    <property type="protein sequence ID" value="OIV43170.1"/>
    <property type="molecule type" value="Genomic_DNA"/>
</dbReference>
<keyword evidence="3" id="KW-1185">Reference proteome</keyword>
<evidence type="ECO:0000313" key="2">
    <source>
        <dbReference type="EMBL" id="OIV43170.1"/>
    </source>
</evidence>
<evidence type="ECO:0000256" key="1">
    <source>
        <dbReference type="ARBA" id="ARBA00007274"/>
    </source>
</evidence>
<comment type="caution">
    <text evidence="2">The sequence shown here is derived from an EMBL/GenBank/DDBJ whole genome shotgun (WGS) entry which is preliminary data.</text>
</comment>
<dbReference type="OrthoDB" id="9814490at2"/>
<dbReference type="InterPro" id="IPR011004">
    <property type="entry name" value="Trimer_LpxA-like_sf"/>
</dbReference>
<dbReference type="Gene3D" id="2.160.10.10">
    <property type="entry name" value="Hexapeptide repeat proteins"/>
    <property type="match status" value="1"/>
</dbReference>
<dbReference type="InterPro" id="IPR050179">
    <property type="entry name" value="Trans_hexapeptide_repeat"/>
</dbReference>
<dbReference type="Proteomes" id="UP000182826">
    <property type="component" value="Unassembled WGS sequence"/>
</dbReference>
<evidence type="ECO:0000313" key="3">
    <source>
        <dbReference type="Proteomes" id="UP000182826"/>
    </source>
</evidence>
<name>A0A1J7CU50_FLAJO</name>
<dbReference type="PANTHER" id="PTHR43300">
    <property type="entry name" value="ACETYLTRANSFERASE"/>
    <property type="match status" value="1"/>
</dbReference>
<sequence length="216" mass="24655">MIKNIRKLLWHILGINYYNYLKGKNKVYLKDAKWANIGDKTYDNGAFAWKWYNDSSLTIGKYCSIANDVNFVCDSGFHTESQITSFPLFHEVLQKEDEVTINNVRYKAGDIKNNLKPQKANIIIGNDVWIGMNATILPGIKIGNGVTIMAGTVVSNDVPDYAIVGGIPAQVVKFKHNQEIIDALNTISWWNWSEEKIKLNINDFYLPIENFIQKHI</sequence>
<dbReference type="RefSeq" id="WP_071635170.1">
    <property type="nucleotide sequence ID" value="NZ_MLFK01000002.1"/>
</dbReference>
<gene>
    <name evidence="2" type="ORF">BKM63_02875</name>
</gene>
<protein>
    <submittedName>
        <fullName evidence="2">Uncharacterized protein</fullName>
    </submittedName>
</protein>
<dbReference type="PANTHER" id="PTHR43300:SF11">
    <property type="entry name" value="ACETYLTRANSFERASE RV3034C-RELATED"/>
    <property type="match status" value="1"/>
</dbReference>
<proteinExistence type="inferred from homology"/>
<dbReference type="AlphaFoldDB" id="A0A1J7CU50"/>
<accession>A0A1J7CU50</accession>
<dbReference type="CDD" id="cd03349">
    <property type="entry name" value="LbH_XAT"/>
    <property type="match status" value="1"/>
</dbReference>
<reference evidence="2 3" key="1">
    <citation type="submission" date="2016-10" db="EMBL/GenBank/DDBJ databases">
        <title>Draft Genome Sequence of Rhizobacteria Flavobacterium johnsoniae CI04.</title>
        <authorList>
            <person name="Bravo J.I."/>
            <person name="Lozano G.L."/>
            <person name="Handelsman J."/>
        </authorList>
    </citation>
    <scope>NUCLEOTIDE SEQUENCE [LARGE SCALE GENOMIC DNA]</scope>
    <source>
        <strain evidence="2 3">CI04</strain>
    </source>
</reference>